<organism evidence="2 3">
    <name type="scientific">Lineolata rhizophorae</name>
    <dbReference type="NCBI Taxonomy" id="578093"/>
    <lineage>
        <taxon>Eukaryota</taxon>
        <taxon>Fungi</taxon>
        <taxon>Dikarya</taxon>
        <taxon>Ascomycota</taxon>
        <taxon>Pezizomycotina</taxon>
        <taxon>Dothideomycetes</taxon>
        <taxon>Dothideomycetes incertae sedis</taxon>
        <taxon>Lineolatales</taxon>
        <taxon>Lineolataceae</taxon>
        <taxon>Lineolata</taxon>
    </lineage>
</organism>
<proteinExistence type="inferred from homology"/>
<gene>
    <name evidence="2" type="ORF">BDY21DRAFT_346564</name>
</gene>
<accession>A0A6A6NZI4</accession>
<name>A0A6A6NZI4_9PEZI</name>
<dbReference type="Proteomes" id="UP000799766">
    <property type="component" value="Unassembled WGS sequence"/>
</dbReference>
<dbReference type="EMBL" id="MU001682">
    <property type="protein sequence ID" value="KAF2456944.1"/>
    <property type="molecule type" value="Genomic_DNA"/>
</dbReference>
<dbReference type="AlphaFoldDB" id="A0A6A6NZI4"/>
<dbReference type="InterPro" id="IPR052186">
    <property type="entry name" value="Hydantoin_racemase-like"/>
</dbReference>
<sequence>MRAEYSILVVNPNSTEAMTEALKPLTSKLGFKDASLTFFTAPSGPKSINNEDDAIESARHCLPHLLPLLAFNDAILVACYSAHPLVPILKREPSIREANKPVTGIFDASVSAALQLVQPGERFGIVSTGRQWEAILSEAVEAFLGTAAKQGKSSAPEDISARFAGVETTGLDATELHDAPPEEVRRKMMDATRRLVRKGKVGAICLGCAGMAGMNEIVREACLEELGEEEGRRVRIVDGVQAGVAWLEGAVRLDS</sequence>
<dbReference type="Gene3D" id="3.40.50.12500">
    <property type="match status" value="1"/>
</dbReference>
<dbReference type="Pfam" id="PF01177">
    <property type="entry name" value="Asp_Glu_race"/>
    <property type="match status" value="1"/>
</dbReference>
<evidence type="ECO:0000256" key="1">
    <source>
        <dbReference type="ARBA" id="ARBA00038414"/>
    </source>
</evidence>
<evidence type="ECO:0000313" key="2">
    <source>
        <dbReference type="EMBL" id="KAF2456944.1"/>
    </source>
</evidence>
<dbReference type="OrthoDB" id="412018at2759"/>
<dbReference type="GO" id="GO:0047661">
    <property type="term" value="F:amino-acid racemase activity"/>
    <property type="evidence" value="ECO:0007669"/>
    <property type="project" value="InterPro"/>
</dbReference>
<keyword evidence="3" id="KW-1185">Reference proteome</keyword>
<dbReference type="InterPro" id="IPR053714">
    <property type="entry name" value="Iso_Racemase_Enz_sf"/>
</dbReference>
<dbReference type="InterPro" id="IPR015942">
    <property type="entry name" value="Asp/Glu/hydantoin_racemase"/>
</dbReference>
<evidence type="ECO:0000313" key="3">
    <source>
        <dbReference type="Proteomes" id="UP000799766"/>
    </source>
</evidence>
<dbReference type="PANTHER" id="PTHR28047">
    <property type="entry name" value="PROTEIN DCG1"/>
    <property type="match status" value="1"/>
</dbReference>
<reference evidence="2" key="1">
    <citation type="journal article" date="2020" name="Stud. Mycol.">
        <title>101 Dothideomycetes genomes: a test case for predicting lifestyles and emergence of pathogens.</title>
        <authorList>
            <person name="Haridas S."/>
            <person name="Albert R."/>
            <person name="Binder M."/>
            <person name="Bloem J."/>
            <person name="Labutti K."/>
            <person name="Salamov A."/>
            <person name="Andreopoulos B."/>
            <person name="Baker S."/>
            <person name="Barry K."/>
            <person name="Bills G."/>
            <person name="Bluhm B."/>
            <person name="Cannon C."/>
            <person name="Castanera R."/>
            <person name="Culley D."/>
            <person name="Daum C."/>
            <person name="Ezra D."/>
            <person name="Gonzalez J."/>
            <person name="Henrissat B."/>
            <person name="Kuo A."/>
            <person name="Liang C."/>
            <person name="Lipzen A."/>
            <person name="Lutzoni F."/>
            <person name="Magnuson J."/>
            <person name="Mondo S."/>
            <person name="Nolan M."/>
            <person name="Ohm R."/>
            <person name="Pangilinan J."/>
            <person name="Park H.-J."/>
            <person name="Ramirez L."/>
            <person name="Alfaro M."/>
            <person name="Sun H."/>
            <person name="Tritt A."/>
            <person name="Yoshinaga Y."/>
            <person name="Zwiers L.-H."/>
            <person name="Turgeon B."/>
            <person name="Goodwin S."/>
            <person name="Spatafora J."/>
            <person name="Crous P."/>
            <person name="Grigoriev I."/>
        </authorList>
    </citation>
    <scope>NUCLEOTIDE SEQUENCE</scope>
    <source>
        <strain evidence="2">ATCC 16933</strain>
    </source>
</reference>
<protein>
    <submittedName>
        <fullName evidence="2">Asp/Glu/hydantoin racemase</fullName>
    </submittedName>
</protein>
<dbReference type="PANTHER" id="PTHR28047:SF5">
    <property type="entry name" value="PROTEIN DCG1"/>
    <property type="match status" value="1"/>
</dbReference>
<comment type="similarity">
    <text evidence="1">Belongs to the HyuE racemase family.</text>
</comment>